<sequence>MQYQLISATTDDRLNLLINVVLLFSAPPIGAFLIYFLLVTSLIWSGALLAQFISLLVGLCVLVPALMFSSFLAFCVTAIIHATKSRWYVKQT</sequence>
<name>A0AAD4N0C6_9BILA</name>
<organism evidence="2 3">
    <name type="scientific">Ditylenchus destructor</name>
    <dbReference type="NCBI Taxonomy" id="166010"/>
    <lineage>
        <taxon>Eukaryota</taxon>
        <taxon>Metazoa</taxon>
        <taxon>Ecdysozoa</taxon>
        <taxon>Nematoda</taxon>
        <taxon>Chromadorea</taxon>
        <taxon>Rhabditida</taxon>
        <taxon>Tylenchina</taxon>
        <taxon>Tylenchomorpha</taxon>
        <taxon>Sphaerularioidea</taxon>
        <taxon>Anguinidae</taxon>
        <taxon>Anguininae</taxon>
        <taxon>Ditylenchus</taxon>
    </lineage>
</organism>
<dbReference type="AlphaFoldDB" id="A0AAD4N0C6"/>
<accession>A0AAD4N0C6</accession>
<dbReference type="Proteomes" id="UP001201812">
    <property type="component" value="Unassembled WGS sequence"/>
</dbReference>
<gene>
    <name evidence="2" type="ORF">DdX_11600</name>
</gene>
<evidence type="ECO:0000313" key="3">
    <source>
        <dbReference type="Proteomes" id="UP001201812"/>
    </source>
</evidence>
<dbReference type="EMBL" id="JAKKPZ010000033">
    <property type="protein sequence ID" value="KAI1708844.1"/>
    <property type="molecule type" value="Genomic_DNA"/>
</dbReference>
<keyword evidence="1" id="KW-0472">Membrane</keyword>
<feature type="transmembrane region" description="Helical" evidence="1">
    <location>
        <begin position="20"/>
        <end position="44"/>
    </location>
</feature>
<keyword evidence="1" id="KW-0812">Transmembrane</keyword>
<reference evidence="2" key="1">
    <citation type="submission" date="2022-01" db="EMBL/GenBank/DDBJ databases">
        <title>Genome Sequence Resource for Two Populations of Ditylenchus destructor, the Migratory Endoparasitic Phytonematode.</title>
        <authorList>
            <person name="Zhang H."/>
            <person name="Lin R."/>
            <person name="Xie B."/>
        </authorList>
    </citation>
    <scope>NUCLEOTIDE SEQUENCE</scope>
    <source>
        <strain evidence="2">BazhouSP</strain>
    </source>
</reference>
<keyword evidence="1" id="KW-1133">Transmembrane helix</keyword>
<dbReference type="Pfam" id="PF16015">
    <property type="entry name" value="Promethin"/>
    <property type="match status" value="1"/>
</dbReference>
<feature type="transmembrane region" description="Helical" evidence="1">
    <location>
        <begin position="50"/>
        <end position="80"/>
    </location>
</feature>
<keyword evidence="3" id="KW-1185">Reference proteome</keyword>
<protein>
    <submittedName>
        <fullName evidence="2">Promethin domain-containing protein</fullName>
    </submittedName>
</protein>
<evidence type="ECO:0000313" key="2">
    <source>
        <dbReference type="EMBL" id="KAI1708844.1"/>
    </source>
</evidence>
<proteinExistence type="predicted"/>
<comment type="caution">
    <text evidence="2">The sequence shown here is derived from an EMBL/GenBank/DDBJ whole genome shotgun (WGS) entry which is preliminary data.</text>
</comment>
<evidence type="ECO:0000256" key="1">
    <source>
        <dbReference type="SAM" id="Phobius"/>
    </source>
</evidence>